<accession>A0A7W9W695</accession>
<comment type="caution">
    <text evidence="1">The sequence shown here is derived from an EMBL/GenBank/DDBJ whole genome shotgun (WGS) entry which is preliminary data.</text>
</comment>
<organism evidence="1 2">
    <name type="scientific">Armatimonas rosea</name>
    <dbReference type="NCBI Taxonomy" id="685828"/>
    <lineage>
        <taxon>Bacteria</taxon>
        <taxon>Bacillati</taxon>
        <taxon>Armatimonadota</taxon>
        <taxon>Armatimonadia</taxon>
        <taxon>Armatimonadales</taxon>
        <taxon>Armatimonadaceae</taxon>
        <taxon>Armatimonas</taxon>
    </lineage>
</organism>
<dbReference type="Proteomes" id="UP000520814">
    <property type="component" value="Unassembled WGS sequence"/>
</dbReference>
<keyword evidence="2" id="KW-1185">Reference proteome</keyword>
<reference evidence="1 2" key="1">
    <citation type="submission" date="2020-08" db="EMBL/GenBank/DDBJ databases">
        <title>Genomic Encyclopedia of Type Strains, Phase IV (KMG-IV): sequencing the most valuable type-strain genomes for metagenomic binning, comparative biology and taxonomic classification.</title>
        <authorList>
            <person name="Goeker M."/>
        </authorList>
    </citation>
    <scope>NUCLEOTIDE SEQUENCE [LARGE SCALE GENOMIC DNA]</scope>
    <source>
        <strain evidence="1 2">DSM 23562</strain>
    </source>
</reference>
<dbReference type="AlphaFoldDB" id="A0A7W9W695"/>
<dbReference type="EMBL" id="JACHGW010000001">
    <property type="protein sequence ID" value="MBB6049785.1"/>
    <property type="molecule type" value="Genomic_DNA"/>
</dbReference>
<evidence type="ECO:0000313" key="1">
    <source>
        <dbReference type="EMBL" id="MBB6049785.1"/>
    </source>
</evidence>
<gene>
    <name evidence="1" type="ORF">HNQ39_001547</name>
</gene>
<sequence length="397" mass="44644">MLAEIAGQPKEWAQIVENPRFFQKPDPLATPDDAFTLLGHILWRWKAPLRYRQGGESFGERPQETLPAIDALDRALAAFVRAHPGALEALLAEPENQKLLAFAQQGHDAKARREEKLFGGLPESLLSVLTDQARAQEAELLWRTVRALDALSLWKIVLTAQKRYRPFLRKYRLGLAHGLLGSVLKHSGPDSIPELTMALRGILPPQLADVMPTLALPEGDFDYCFPRILPEDEVLCQMTPREITEVLAHYRGMEAEELDAFLIRRRFLAESESVGAVIQRDTQTLRTCGISRDRLAEALRIALSHGNKPKQSPLHVEVTSYRGHHLDPFHDDDTYYLSREVGGSADCLVTNRETGEAIVFGSMLPYLIRRACFFEGSVPYRLDPAKACRVLTPLLRT</sequence>
<evidence type="ECO:0000313" key="2">
    <source>
        <dbReference type="Proteomes" id="UP000520814"/>
    </source>
</evidence>
<name>A0A7W9W695_ARMRO</name>
<dbReference type="RefSeq" id="WP_184193402.1">
    <property type="nucleotide sequence ID" value="NZ_JACHGW010000001.1"/>
</dbReference>
<proteinExistence type="predicted"/>
<protein>
    <submittedName>
        <fullName evidence="1">Uncharacterized protein</fullName>
    </submittedName>
</protein>